<name>A0A9W8NHX8_9PEZI</name>
<evidence type="ECO:0000313" key="2">
    <source>
        <dbReference type="Proteomes" id="UP001148614"/>
    </source>
</evidence>
<reference evidence="1" key="1">
    <citation type="submission" date="2022-07" db="EMBL/GenBank/DDBJ databases">
        <title>Genome Sequence of Xylaria arbuscula.</title>
        <authorList>
            <person name="Buettner E."/>
        </authorList>
    </citation>
    <scope>NUCLEOTIDE SEQUENCE</scope>
    <source>
        <strain evidence="1">VT107</strain>
    </source>
</reference>
<comment type="caution">
    <text evidence="1">The sequence shown here is derived from an EMBL/GenBank/DDBJ whole genome shotgun (WGS) entry which is preliminary data.</text>
</comment>
<dbReference type="EMBL" id="JANPWZ010000459">
    <property type="protein sequence ID" value="KAJ3576736.1"/>
    <property type="molecule type" value="Genomic_DNA"/>
</dbReference>
<dbReference type="AlphaFoldDB" id="A0A9W8NHX8"/>
<organism evidence="1 2">
    <name type="scientific">Xylaria arbuscula</name>
    <dbReference type="NCBI Taxonomy" id="114810"/>
    <lineage>
        <taxon>Eukaryota</taxon>
        <taxon>Fungi</taxon>
        <taxon>Dikarya</taxon>
        <taxon>Ascomycota</taxon>
        <taxon>Pezizomycotina</taxon>
        <taxon>Sordariomycetes</taxon>
        <taxon>Xylariomycetidae</taxon>
        <taxon>Xylariales</taxon>
        <taxon>Xylariaceae</taxon>
        <taxon>Xylaria</taxon>
    </lineage>
</organism>
<gene>
    <name evidence="1" type="ORF">NPX13_g3605</name>
</gene>
<sequence>MSTDLRYRLYIVSLHPRNSPFLNLLTIPHSHARAQPRFLADTAQTHSDPTIIATMSTKTNHLVKSLTNLRTLHAGIEKLNAGVSSKNSGSAPLTEIQKLENYQKQVAAAPVSKSNLWPRIGGERVEMTGNSMRLEGKVSAEPVKKKIDLSNPLKDLPSYHSAVAEGGATFRKGHGHTTYRYIEDW</sequence>
<dbReference type="Proteomes" id="UP001148614">
    <property type="component" value="Unassembled WGS sequence"/>
</dbReference>
<protein>
    <submittedName>
        <fullName evidence="1">Uncharacterized protein</fullName>
    </submittedName>
</protein>
<accession>A0A9W8NHX8</accession>
<evidence type="ECO:0000313" key="1">
    <source>
        <dbReference type="EMBL" id="KAJ3576736.1"/>
    </source>
</evidence>
<proteinExistence type="predicted"/>
<keyword evidence="2" id="KW-1185">Reference proteome</keyword>